<comment type="similarity">
    <text evidence="2 9">Belongs to the mitochondrial carrier (TC 2.A.29) family.</text>
</comment>
<evidence type="ECO:0000256" key="4">
    <source>
        <dbReference type="ARBA" id="ARBA00022692"/>
    </source>
</evidence>
<keyword evidence="5" id="KW-0677">Repeat</keyword>
<dbReference type="InterPro" id="IPR023395">
    <property type="entry name" value="MCP_dom_sf"/>
</dbReference>
<evidence type="ECO:0000256" key="10">
    <source>
        <dbReference type="SAM" id="Phobius"/>
    </source>
</evidence>
<feature type="repeat" description="Solcar" evidence="8">
    <location>
        <begin position="127"/>
        <end position="224"/>
    </location>
</feature>
<evidence type="ECO:0000256" key="5">
    <source>
        <dbReference type="ARBA" id="ARBA00022737"/>
    </source>
</evidence>
<dbReference type="InterPro" id="IPR018108">
    <property type="entry name" value="MCP_transmembrane"/>
</dbReference>
<comment type="subcellular location">
    <subcellularLocation>
        <location evidence="1">Membrane</location>
        <topology evidence="1">Multi-pass membrane protein</topology>
    </subcellularLocation>
</comment>
<evidence type="ECO:0000313" key="11">
    <source>
        <dbReference type="EMBL" id="CAK7937361.1"/>
    </source>
</evidence>
<evidence type="ECO:0000256" key="1">
    <source>
        <dbReference type="ARBA" id="ARBA00004141"/>
    </source>
</evidence>
<evidence type="ECO:0008006" key="13">
    <source>
        <dbReference type="Google" id="ProtNLM"/>
    </source>
</evidence>
<evidence type="ECO:0000256" key="6">
    <source>
        <dbReference type="ARBA" id="ARBA00022989"/>
    </source>
</evidence>
<dbReference type="PANTHER" id="PTHR45667">
    <property type="entry name" value="S-ADENOSYLMETHIONINE MITOCHONDRIAL CARRIER PROTEIN"/>
    <property type="match status" value="1"/>
</dbReference>
<dbReference type="Gene3D" id="1.50.40.10">
    <property type="entry name" value="Mitochondrial carrier domain"/>
    <property type="match status" value="2"/>
</dbReference>
<comment type="caution">
    <text evidence="11">The sequence shown here is derived from an EMBL/GenBank/DDBJ whole genome shotgun (WGS) entry which is preliminary data.</text>
</comment>
<proteinExistence type="inferred from homology"/>
<protein>
    <recommendedName>
        <fullName evidence="13">Mitochondrial carrier protein</fullName>
    </recommendedName>
</protein>
<keyword evidence="3 9" id="KW-0813">Transport</keyword>
<evidence type="ECO:0000256" key="3">
    <source>
        <dbReference type="ARBA" id="ARBA00022448"/>
    </source>
</evidence>
<keyword evidence="6 10" id="KW-1133">Transmembrane helix</keyword>
<feature type="repeat" description="Solcar" evidence="8">
    <location>
        <begin position="238"/>
        <end position="324"/>
    </location>
</feature>
<feature type="transmembrane region" description="Helical" evidence="10">
    <location>
        <begin position="87"/>
        <end position="109"/>
    </location>
</feature>
<dbReference type="PROSITE" id="PS50920">
    <property type="entry name" value="SOLCAR"/>
    <property type="match status" value="3"/>
</dbReference>
<organism evidence="11 12">
    <name type="scientific">Peronospora matthiolae</name>
    <dbReference type="NCBI Taxonomy" id="2874970"/>
    <lineage>
        <taxon>Eukaryota</taxon>
        <taxon>Sar</taxon>
        <taxon>Stramenopiles</taxon>
        <taxon>Oomycota</taxon>
        <taxon>Peronosporomycetes</taxon>
        <taxon>Peronosporales</taxon>
        <taxon>Peronosporaceae</taxon>
        <taxon>Peronospora</taxon>
    </lineage>
</organism>
<accession>A0AAV1USS6</accession>
<dbReference type="AlphaFoldDB" id="A0AAV1USS6"/>
<dbReference type="Pfam" id="PF00153">
    <property type="entry name" value="Mito_carr"/>
    <property type="match status" value="3"/>
</dbReference>
<gene>
    <name evidence="11" type="ORF">PM001_LOCUS22511</name>
</gene>
<name>A0AAV1USS6_9STRA</name>
<dbReference type="EMBL" id="CAKLBY020000227">
    <property type="protein sequence ID" value="CAK7937361.1"/>
    <property type="molecule type" value="Genomic_DNA"/>
</dbReference>
<feature type="repeat" description="Solcar" evidence="8">
    <location>
        <begin position="31"/>
        <end position="118"/>
    </location>
</feature>
<dbReference type="Proteomes" id="UP001162060">
    <property type="component" value="Unassembled WGS sequence"/>
</dbReference>
<dbReference type="GO" id="GO:0016020">
    <property type="term" value="C:membrane"/>
    <property type="evidence" value="ECO:0007669"/>
    <property type="project" value="UniProtKB-SubCell"/>
</dbReference>
<evidence type="ECO:0000256" key="9">
    <source>
        <dbReference type="RuleBase" id="RU000488"/>
    </source>
</evidence>
<feature type="transmembrane region" description="Helical" evidence="10">
    <location>
        <begin position="129"/>
        <end position="148"/>
    </location>
</feature>
<evidence type="ECO:0000256" key="7">
    <source>
        <dbReference type="ARBA" id="ARBA00023136"/>
    </source>
</evidence>
<evidence type="ECO:0000313" key="12">
    <source>
        <dbReference type="Proteomes" id="UP001162060"/>
    </source>
</evidence>
<keyword evidence="7 8" id="KW-0472">Membrane</keyword>
<sequence length="336" mass="36086">MACDRPSTGRSPGVSLAHPSATATSAVPSVSPALRALCAGAVAGVVADSLLHPLEVINLRMKLQARPNIKYDSLFRSMQTILKEEGVRGYFGGIGTTFLTSPVCAALYFSTYETLKATAAPLMSEEHRGVIYFLAGAASEVLISAISVPSEVIKSRLRLGRNPCKASGGAVKYTRNYRGTGHAVQSIVQSEGLRGLYAGYSACLGVDTFFSAFSFLFYETLKHRYEEYLAATNRGRPLNSAESLVAGSIAGGMAAFLTNPLDVITVRLMTQGKTKQYAGVRDCFIKSMSKEGPRVLWRGTACRVVSIMPTTGICFGVYETIKHAVYNGDVDDFDLE</sequence>
<dbReference type="SUPFAM" id="SSF103506">
    <property type="entry name" value="Mitochondrial carrier"/>
    <property type="match status" value="1"/>
</dbReference>
<reference evidence="11" key="1">
    <citation type="submission" date="2024-01" db="EMBL/GenBank/DDBJ databases">
        <authorList>
            <person name="Webb A."/>
        </authorList>
    </citation>
    <scope>NUCLEOTIDE SEQUENCE</scope>
    <source>
        <strain evidence="11">Pm1</strain>
    </source>
</reference>
<keyword evidence="4 8" id="KW-0812">Transmembrane</keyword>
<evidence type="ECO:0000256" key="2">
    <source>
        <dbReference type="ARBA" id="ARBA00006375"/>
    </source>
</evidence>
<evidence type="ECO:0000256" key="8">
    <source>
        <dbReference type="PROSITE-ProRule" id="PRU00282"/>
    </source>
</evidence>